<dbReference type="EMBL" id="VSWC01000066">
    <property type="protein sequence ID" value="KAA1097428.1"/>
    <property type="molecule type" value="Genomic_DNA"/>
</dbReference>
<sequence length="65" mass="7281">MRLFPHLIEDSLEDIATALRGRNTGSIFCYYHPLDASGDICQYPAEDAAFSLGPIQQSVHKRWAS</sequence>
<dbReference type="Proteomes" id="UP000325313">
    <property type="component" value="Unassembled WGS sequence"/>
</dbReference>
<name>A0A5B0S7V5_PUCGR</name>
<dbReference type="AlphaFoldDB" id="A0A5B0S7V5"/>
<evidence type="ECO:0000313" key="4">
    <source>
        <dbReference type="Proteomes" id="UP000325313"/>
    </source>
</evidence>
<dbReference type="Proteomes" id="UP000324748">
    <property type="component" value="Unassembled WGS sequence"/>
</dbReference>
<evidence type="ECO:0000313" key="1">
    <source>
        <dbReference type="EMBL" id="KAA1097428.1"/>
    </source>
</evidence>
<protein>
    <submittedName>
        <fullName evidence="2">Uncharacterized protein</fullName>
    </submittedName>
</protein>
<evidence type="ECO:0000313" key="2">
    <source>
        <dbReference type="EMBL" id="KAA1134211.1"/>
    </source>
</evidence>
<accession>A0A5B0S7V5</accession>
<keyword evidence="3" id="KW-1185">Reference proteome</keyword>
<reference evidence="3 4" key="1">
    <citation type="submission" date="2019-05" db="EMBL/GenBank/DDBJ databases">
        <title>Emergence of the Ug99 lineage of the wheat stem rust pathogen through somatic hybridization.</title>
        <authorList>
            <person name="Li F."/>
            <person name="Upadhyaya N.M."/>
            <person name="Sperschneider J."/>
            <person name="Matny O."/>
            <person name="Nguyen-Phuc H."/>
            <person name="Mago R."/>
            <person name="Raley C."/>
            <person name="Miller M.E."/>
            <person name="Silverstein K.A.T."/>
            <person name="Henningsen E."/>
            <person name="Hirsch C.D."/>
            <person name="Visser B."/>
            <person name="Pretorius Z.A."/>
            <person name="Steffenson B.J."/>
            <person name="Schwessinger B."/>
            <person name="Dodds P.N."/>
            <person name="Figueroa M."/>
        </authorList>
    </citation>
    <scope>NUCLEOTIDE SEQUENCE [LARGE SCALE GENOMIC DNA]</scope>
    <source>
        <strain evidence="1">21-0</strain>
        <strain evidence="2 4">Ug99</strain>
    </source>
</reference>
<dbReference type="EMBL" id="VDEP01000069">
    <property type="protein sequence ID" value="KAA1134211.1"/>
    <property type="molecule type" value="Genomic_DNA"/>
</dbReference>
<proteinExistence type="predicted"/>
<organism evidence="2 4">
    <name type="scientific">Puccinia graminis f. sp. tritici</name>
    <dbReference type="NCBI Taxonomy" id="56615"/>
    <lineage>
        <taxon>Eukaryota</taxon>
        <taxon>Fungi</taxon>
        <taxon>Dikarya</taxon>
        <taxon>Basidiomycota</taxon>
        <taxon>Pucciniomycotina</taxon>
        <taxon>Pucciniomycetes</taxon>
        <taxon>Pucciniales</taxon>
        <taxon>Pucciniaceae</taxon>
        <taxon>Puccinia</taxon>
    </lineage>
</organism>
<evidence type="ECO:0000313" key="3">
    <source>
        <dbReference type="Proteomes" id="UP000324748"/>
    </source>
</evidence>
<comment type="caution">
    <text evidence="2">The sequence shown here is derived from an EMBL/GenBank/DDBJ whole genome shotgun (WGS) entry which is preliminary data.</text>
</comment>
<gene>
    <name evidence="1" type="ORF">PGT21_006447</name>
    <name evidence="2" type="ORF">PGTUg99_032689</name>
</gene>